<gene>
    <name evidence="1" type="ordered locus">Cag_0800</name>
</gene>
<dbReference type="eggNOG" id="ENOG5032VSN">
    <property type="taxonomic scope" value="Bacteria"/>
</dbReference>
<evidence type="ECO:0000313" key="1">
    <source>
        <dbReference type="EMBL" id="ABB28066.1"/>
    </source>
</evidence>
<proteinExistence type="predicted"/>
<name>Q3ASF9_CHLCH</name>
<accession>Q3ASF9</accession>
<dbReference type="HOGENOM" id="CLU_996360_0_0_10"/>
<dbReference type="STRING" id="340177.Cag_0800"/>
<protein>
    <recommendedName>
        <fullName evidence="2">DUF4292 domain-containing protein</fullName>
    </recommendedName>
</protein>
<dbReference type="InterPro" id="IPR025634">
    <property type="entry name" value="DUF4292"/>
</dbReference>
<sequence length="279" mass="30959">MQRRHPFIILALLVALALTGCSDFRSVQREELPSSETTLLAEHTELYREVAAAVPIIHSLDGYADVWVKTPSEQHKVFCNIRLQRGGASRMVVSAGFIGLPVADVFLTRDSLYVHDMLRNRLYVGSNSAASLEKMLNIKSSYQLLSESLLGLVTLHEPPSAVTAVKQGGGMLLLTVKSNDSEKEVVIDPIARTLNGMMFKEPNSDAVTEVRFRNFEAVMVEGQRALVPKEIEVARYSGVPNSTPTHTLVIAYDERRFNTLQQPLRYTPPKKAKVLVIKG</sequence>
<organism evidence="1">
    <name type="scientific">Chlorobium chlorochromatii (strain CaD3)</name>
    <dbReference type="NCBI Taxonomy" id="340177"/>
    <lineage>
        <taxon>Bacteria</taxon>
        <taxon>Pseudomonadati</taxon>
        <taxon>Chlorobiota</taxon>
        <taxon>Chlorobiia</taxon>
        <taxon>Chlorobiales</taxon>
        <taxon>Chlorobiaceae</taxon>
        <taxon>Chlorobium/Pelodictyon group</taxon>
        <taxon>Chlorobium</taxon>
    </lineage>
</organism>
<dbReference type="OrthoDB" id="594390at2"/>
<dbReference type="AlphaFoldDB" id="Q3ASF9"/>
<reference evidence="1" key="1">
    <citation type="submission" date="2005-08" db="EMBL/GenBank/DDBJ databases">
        <title>Complete sequence of Chlorobium chlorochromatii CaD3.</title>
        <authorList>
            <person name="Copeland A."/>
            <person name="Lucas S."/>
            <person name="Lapidus A."/>
            <person name="Barry K."/>
            <person name="Detter J.C."/>
            <person name="Glavina T."/>
            <person name="Hammon N."/>
            <person name="Israni S."/>
            <person name="Pitluck S."/>
            <person name="Bryant D."/>
            <person name="Schmutz J."/>
            <person name="Larimer F."/>
            <person name="Land M."/>
            <person name="Kyrpides N."/>
            <person name="Ivanova N."/>
            <person name="Richardson P."/>
        </authorList>
    </citation>
    <scope>NUCLEOTIDE SEQUENCE [LARGE SCALE GENOMIC DNA]</scope>
    <source>
        <strain evidence="1">CaD3</strain>
    </source>
</reference>
<dbReference type="Pfam" id="PF14125">
    <property type="entry name" value="DUF4292"/>
    <property type="match status" value="1"/>
</dbReference>
<evidence type="ECO:0008006" key="2">
    <source>
        <dbReference type="Google" id="ProtNLM"/>
    </source>
</evidence>
<dbReference type="PROSITE" id="PS51257">
    <property type="entry name" value="PROKAR_LIPOPROTEIN"/>
    <property type="match status" value="1"/>
</dbReference>
<dbReference type="EMBL" id="CP000108">
    <property type="protein sequence ID" value="ABB28066.1"/>
    <property type="molecule type" value="Genomic_DNA"/>
</dbReference>
<dbReference type="KEGG" id="cch:Cag_0800"/>